<evidence type="ECO:0000256" key="8">
    <source>
        <dbReference type="ARBA" id="ARBA00022771"/>
    </source>
</evidence>
<name>A0AAE4APS9_9BACT</name>
<comment type="subunit">
    <text evidence="17">Forms a heterotetramer with UvrB during the search for lesions.</text>
</comment>
<dbReference type="GO" id="GO:0005524">
    <property type="term" value="F:ATP binding"/>
    <property type="evidence" value="ECO:0007669"/>
    <property type="project" value="UniProtKB-UniRule"/>
</dbReference>
<evidence type="ECO:0000256" key="5">
    <source>
        <dbReference type="ARBA" id="ARBA00022741"/>
    </source>
</evidence>
<dbReference type="InterPro" id="IPR003593">
    <property type="entry name" value="AAA+_ATPase"/>
</dbReference>
<evidence type="ECO:0000256" key="12">
    <source>
        <dbReference type="ARBA" id="ARBA00023125"/>
    </source>
</evidence>
<sequence length="953" mass="104840">MPESIKIIGARQHNLKNITLTIPRDALVVITGPSGSGKSSLAFDTLYAEGQRRYVESLSAYARQFLDRLQKPQVEHIDGLSPAIAIEQRSAGSSPRSIVATTTEIYDYLRLLFAHVGKPHCPKCGRHIQGQSAQAICAKISNMPPDKKIMLLAPYISGRKGENVDIIDTMRKDGFTRARIDGEIRSLDDDIKLAKTKKHTLEAVVDRLVTGRTDQSRLTDSIELALKKGNGVISILTEDPAADSGWQEELVSEHLACTHCDLSFGELLPRNFSFNTPYGACPACDGLGARLIFTPDAIIPDPSLSIKNGAIPLWRRGMRRTIILYNHYLRCLAAHYGFSLTTPWRDLPEKIRQILLYGSGDDVVVFDVWMKGKLQPWRKPFEGIIPNLLRRYRESESDELRERLQDHMTFETCPSCHGARLKPEVLAVTINDLNIHQFCSLSIDKAYQFMDELAMTDNERAIGDEIVREIKNRLGFLRAVGLNYLTLNRESGSLSGGESQRIRLASQVGSGLVGVLYILDEPSIGLHQRDNERLLQTLLKLRDLGNTVIVVEHDLDTIRAADYIVDLGPGAGRNGGHVVSAGKPDEVARCQQSLTGQFLSGARAIPIPATRLPGNGNTVVIRGAAENNLRGIDVSIPLGTFCCITGVSGSGKSTLINRILTRAVNKQLGIKTDEPGKHRSIDGLDHVDKMIVIDQSPIGRTPRSNPATYTGLFDVIRQIFAMTNDAKLRGYGPGRFSFNVKGGRCDECRGDGIKKIEMQFLPDVYVSCEHCHGQRYNSETLNVRYKGHNISDVLNMTVNEACEVFSAIPRLKQKLNTLRDVGLGYIHLGQPATTLSGGEAQRVKLATELSRRPQGHTLYILDEPTTGLHLADIDHLLLVLQALRDQGNTILVIEHNLDVIKVADHVIDLGPEGGDAGGKVVVAGTPEAVAACKKSYTGQFLAQLFRDAGHPFS</sequence>
<keyword evidence="6 17" id="KW-0227">DNA damage</keyword>
<comment type="subcellular location">
    <subcellularLocation>
        <location evidence="1 17">Cytoplasm</location>
    </subcellularLocation>
</comment>
<keyword evidence="8 17" id="KW-0863">Zinc-finger</keyword>
<keyword evidence="9 17" id="KW-0862">Zinc</keyword>
<keyword evidence="7 17" id="KW-0228">DNA excision</keyword>
<dbReference type="InterPro" id="IPR003439">
    <property type="entry name" value="ABC_transporter-like_ATP-bd"/>
</dbReference>
<dbReference type="GO" id="GO:0005737">
    <property type="term" value="C:cytoplasm"/>
    <property type="evidence" value="ECO:0007669"/>
    <property type="project" value="UniProtKB-SubCell"/>
</dbReference>
<keyword evidence="11 17" id="KW-0267">Excision nuclease</keyword>
<dbReference type="GO" id="GO:0008270">
    <property type="term" value="F:zinc ion binding"/>
    <property type="evidence" value="ECO:0007669"/>
    <property type="project" value="UniProtKB-UniRule"/>
</dbReference>
<protein>
    <recommendedName>
        <fullName evidence="15 17">UvrABC system protein A</fullName>
        <shortName evidence="17">UvrA protein</shortName>
    </recommendedName>
    <alternativeName>
        <fullName evidence="16 17">Excinuclease ABC subunit A</fullName>
    </alternativeName>
</protein>
<dbReference type="InterPro" id="IPR041552">
    <property type="entry name" value="UvrA_DNA-bd"/>
</dbReference>
<evidence type="ECO:0000256" key="13">
    <source>
        <dbReference type="ARBA" id="ARBA00023204"/>
    </source>
</evidence>
<evidence type="ECO:0000256" key="6">
    <source>
        <dbReference type="ARBA" id="ARBA00022763"/>
    </source>
</evidence>
<dbReference type="Pfam" id="PF17755">
    <property type="entry name" value="UvrA_DNA-bind"/>
    <property type="match status" value="1"/>
</dbReference>
<feature type="domain" description="ABC transporter" evidence="18">
    <location>
        <begin position="610"/>
        <end position="942"/>
    </location>
</feature>
<keyword evidence="13 17" id="KW-0234">DNA repair</keyword>
<dbReference type="GO" id="GO:0003677">
    <property type="term" value="F:DNA binding"/>
    <property type="evidence" value="ECO:0007669"/>
    <property type="project" value="UniProtKB-UniRule"/>
</dbReference>
<keyword evidence="5 17" id="KW-0547">Nucleotide-binding</keyword>
<feature type="zinc finger region" description="C4-type" evidence="17">
    <location>
        <begin position="745"/>
        <end position="771"/>
    </location>
</feature>
<dbReference type="Gene3D" id="3.30.190.20">
    <property type="match status" value="1"/>
</dbReference>
<evidence type="ECO:0000256" key="3">
    <source>
        <dbReference type="ARBA" id="ARBA00022723"/>
    </source>
</evidence>
<evidence type="ECO:0000256" key="16">
    <source>
        <dbReference type="ARBA" id="ARBA00042156"/>
    </source>
</evidence>
<organism evidence="19 20">
    <name type="scientific">Oligosphaera ethanolica</name>
    <dbReference type="NCBI Taxonomy" id="760260"/>
    <lineage>
        <taxon>Bacteria</taxon>
        <taxon>Pseudomonadati</taxon>
        <taxon>Lentisphaerota</taxon>
        <taxon>Oligosphaeria</taxon>
        <taxon>Oligosphaerales</taxon>
        <taxon>Oligosphaeraceae</taxon>
        <taxon>Oligosphaera</taxon>
    </lineage>
</organism>
<evidence type="ECO:0000256" key="2">
    <source>
        <dbReference type="ARBA" id="ARBA00022490"/>
    </source>
</evidence>
<keyword evidence="17" id="KW-0742">SOS response</keyword>
<evidence type="ECO:0000256" key="7">
    <source>
        <dbReference type="ARBA" id="ARBA00022769"/>
    </source>
</evidence>
<comment type="caution">
    <text evidence="19">The sequence shown here is derived from an EMBL/GenBank/DDBJ whole genome shotgun (WGS) entry which is preliminary data.</text>
</comment>
<comment type="function">
    <text evidence="17">The UvrABC repair system catalyzes the recognition and processing of DNA lesions. UvrA is an ATPase and a DNA-binding protein. A damage recognition complex composed of 2 UvrA and 2 UvrB subunits scans DNA for abnormalities. When the presence of a lesion has been verified by UvrB, the UvrA molecules dissociate.</text>
</comment>
<dbReference type="NCBIfam" id="TIGR00630">
    <property type="entry name" value="uvra"/>
    <property type="match status" value="1"/>
</dbReference>
<dbReference type="PANTHER" id="PTHR43152:SF3">
    <property type="entry name" value="UVRABC SYSTEM PROTEIN A"/>
    <property type="match status" value="1"/>
</dbReference>
<dbReference type="GO" id="GO:0009432">
    <property type="term" value="P:SOS response"/>
    <property type="evidence" value="ECO:0007669"/>
    <property type="project" value="UniProtKB-UniRule"/>
</dbReference>
<evidence type="ECO:0000313" key="20">
    <source>
        <dbReference type="Proteomes" id="UP001238163"/>
    </source>
</evidence>
<dbReference type="GO" id="GO:0009380">
    <property type="term" value="C:excinuclease repair complex"/>
    <property type="evidence" value="ECO:0007669"/>
    <property type="project" value="InterPro"/>
</dbReference>
<dbReference type="GO" id="GO:0009381">
    <property type="term" value="F:excinuclease ABC activity"/>
    <property type="evidence" value="ECO:0007669"/>
    <property type="project" value="UniProtKB-UniRule"/>
</dbReference>
<evidence type="ECO:0000256" key="11">
    <source>
        <dbReference type="ARBA" id="ARBA00022881"/>
    </source>
</evidence>
<evidence type="ECO:0000256" key="9">
    <source>
        <dbReference type="ARBA" id="ARBA00022833"/>
    </source>
</evidence>
<evidence type="ECO:0000256" key="14">
    <source>
        <dbReference type="ARBA" id="ARBA00038000"/>
    </source>
</evidence>
<accession>A0AAE4APS9</accession>
<dbReference type="SUPFAM" id="SSF52540">
    <property type="entry name" value="P-loop containing nucleoside triphosphate hydrolases"/>
    <property type="match status" value="2"/>
</dbReference>
<dbReference type="RefSeq" id="WP_307262836.1">
    <property type="nucleotide sequence ID" value="NZ_JAUSVL010000001.1"/>
</dbReference>
<dbReference type="PROSITE" id="PS50893">
    <property type="entry name" value="ABC_TRANSPORTER_2"/>
    <property type="match status" value="2"/>
</dbReference>
<evidence type="ECO:0000256" key="1">
    <source>
        <dbReference type="ARBA" id="ARBA00004496"/>
    </source>
</evidence>
<dbReference type="InterPro" id="IPR004602">
    <property type="entry name" value="UvrA"/>
</dbReference>
<dbReference type="Gene3D" id="3.40.50.300">
    <property type="entry name" value="P-loop containing nucleotide triphosphate hydrolases"/>
    <property type="match status" value="3"/>
</dbReference>
<keyword evidence="20" id="KW-1185">Reference proteome</keyword>
<keyword evidence="4 17" id="KW-0677">Repeat</keyword>
<evidence type="ECO:0000256" key="15">
    <source>
        <dbReference type="ARBA" id="ARBA00039316"/>
    </source>
</evidence>
<feature type="domain" description="ABC transporter" evidence="18">
    <location>
        <begin position="318"/>
        <end position="594"/>
    </location>
</feature>
<dbReference type="InterPro" id="IPR041102">
    <property type="entry name" value="UvrA_inter"/>
</dbReference>
<dbReference type="InterPro" id="IPR017871">
    <property type="entry name" value="ABC_transporter-like_CS"/>
</dbReference>
<reference evidence="19" key="1">
    <citation type="submission" date="2023-07" db="EMBL/GenBank/DDBJ databases">
        <title>Genomic Encyclopedia of Type Strains, Phase IV (KMG-IV): sequencing the most valuable type-strain genomes for metagenomic binning, comparative biology and taxonomic classification.</title>
        <authorList>
            <person name="Goeker M."/>
        </authorList>
    </citation>
    <scope>NUCLEOTIDE SEQUENCE</scope>
    <source>
        <strain evidence="19">DSM 24202</strain>
    </source>
</reference>
<dbReference type="Pfam" id="PF00005">
    <property type="entry name" value="ABC_tran"/>
    <property type="match status" value="1"/>
</dbReference>
<feature type="binding site" evidence="17">
    <location>
        <begin position="32"/>
        <end position="39"/>
    </location>
    <ligand>
        <name>ATP</name>
        <dbReference type="ChEBI" id="CHEBI:30616"/>
    </ligand>
</feature>
<evidence type="ECO:0000256" key="10">
    <source>
        <dbReference type="ARBA" id="ARBA00022840"/>
    </source>
</evidence>
<feature type="binding site" evidence="17">
    <location>
        <begin position="646"/>
        <end position="653"/>
    </location>
    <ligand>
        <name>ATP</name>
        <dbReference type="ChEBI" id="CHEBI:30616"/>
    </ligand>
</feature>
<dbReference type="NCBIfam" id="NF001503">
    <property type="entry name" value="PRK00349.1"/>
    <property type="match status" value="1"/>
</dbReference>
<keyword evidence="3 17" id="KW-0479">Metal-binding</keyword>
<dbReference type="EMBL" id="JAUSVL010000001">
    <property type="protein sequence ID" value="MDQ0290861.1"/>
    <property type="molecule type" value="Genomic_DNA"/>
</dbReference>
<evidence type="ECO:0000313" key="19">
    <source>
        <dbReference type="EMBL" id="MDQ0290861.1"/>
    </source>
</evidence>
<dbReference type="Gene3D" id="1.20.1580.10">
    <property type="entry name" value="ABC transporter ATPase like domain"/>
    <property type="match status" value="3"/>
</dbReference>
<dbReference type="PROSITE" id="PS00211">
    <property type="entry name" value="ABC_TRANSPORTER_1"/>
    <property type="match status" value="2"/>
</dbReference>
<evidence type="ECO:0000259" key="18">
    <source>
        <dbReference type="PROSITE" id="PS50893"/>
    </source>
</evidence>
<dbReference type="Proteomes" id="UP001238163">
    <property type="component" value="Unassembled WGS sequence"/>
</dbReference>
<dbReference type="FunFam" id="1.20.1580.10:FF:000002">
    <property type="entry name" value="UvrABC system protein A"/>
    <property type="match status" value="1"/>
</dbReference>
<dbReference type="PANTHER" id="PTHR43152">
    <property type="entry name" value="UVRABC SYSTEM PROTEIN A"/>
    <property type="match status" value="1"/>
</dbReference>
<keyword evidence="10 17" id="KW-0067">ATP-binding</keyword>
<dbReference type="InterPro" id="IPR027417">
    <property type="entry name" value="P-loop_NTPase"/>
</dbReference>
<keyword evidence="2 17" id="KW-0963">Cytoplasm</keyword>
<dbReference type="AlphaFoldDB" id="A0AAE4APS9"/>
<proteinExistence type="inferred from homology"/>
<comment type="similarity">
    <text evidence="14 17">Belongs to the ABC transporter superfamily. UvrA family.</text>
</comment>
<dbReference type="SMART" id="SM00382">
    <property type="entry name" value="AAA"/>
    <property type="match status" value="2"/>
</dbReference>
<dbReference type="Gene3D" id="1.10.8.280">
    <property type="entry name" value="ABC transporter ATPase domain-like"/>
    <property type="match status" value="1"/>
</dbReference>
<dbReference type="GO" id="GO:0006289">
    <property type="term" value="P:nucleotide-excision repair"/>
    <property type="evidence" value="ECO:0007669"/>
    <property type="project" value="UniProtKB-UniRule"/>
</dbReference>
<evidence type="ECO:0000256" key="4">
    <source>
        <dbReference type="ARBA" id="ARBA00022737"/>
    </source>
</evidence>
<evidence type="ECO:0000256" key="17">
    <source>
        <dbReference type="HAMAP-Rule" id="MF_00205"/>
    </source>
</evidence>
<dbReference type="GO" id="GO:0016887">
    <property type="term" value="F:ATP hydrolysis activity"/>
    <property type="evidence" value="ECO:0007669"/>
    <property type="project" value="InterPro"/>
</dbReference>
<feature type="zinc finger region" description="C4-type" evidence="17">
    <location>
        <begin position="257"/>
        <end position="284"/>
    </location>
</feature>
<dbReference type="HAMAP" id="MF_00205">
    <property type="entry name" value="UvrA"/>
    <property type="match status" value="1"/>
</dbReference>
<dbReference type="Pfam" id="PF17760">
    <property type="entry name" value="UvrA_inter"/>
    <property type="match status" value="1"/>
</dbReference>
<gene>
    <name evidence="17" type="primary">uvrA</name>
    <name evidence="19" type="ORF">J3R75_002968</name>
</gene>
<dbReference type="CDD" id="cd03271">
    <property type="entry name" value="ABC_UvrA_II"/>
    <property type="match status" value="1"/>
</dbReference>
<keyword evidence="12 17" id="KW-0238">DNA-binding</keyword>